<keyword evidence="2" id="KW-0808">Transferase</keyword>
<proteinExistence type="predicted"/>
<name>A0A3S0I8X1_9GAMM</name>
<dbReference type="AlphaFoldDB" id="A0A3S0I8X1"/>
<sequence>MYNVEIETTTELTADLLRDLLDIHQQIPEFDKPYPESEYQLRLNHKPILIMFIRVEGELAGFKLGYELNGSTFYSWLGGVIPEYRNLGLAQQLLQAQESWARESGYQHIEVKTLNRFPSMLAMLTACRYQITNITQATDNIENNKIELQKSLIEIV</sequence>
<dbReference type="SUPFAM" id="SSF55729">
    <property type="entry name" value="Acyl-CoA N-acyltransferases (Nat)"/>
    <property type="match status" value="1"/>
</dbReference>
<comment type="caution">
    <text evidence="2">The sequence shown here is derived from an EMBL/GenBank/DDBJ whole genome shotgun (WGS) entry which is preliminary data.</text>
</comment>
<accession>A0A3S0I8X1</accession>
<dbReference type="OrthoDB" id="9812289at2"/>
<dbReference type="Pfam" id="PF00583">
    <property type="entry name" value="Acetyltransf_1"/>
    <property type="match status" value="1"/>
</dbReference>
<dbReference type="CDD" id="cd04301">
    <property type="entry name" value="NAT_SF"/>
    <property type="match status" value="1"/>
</dbReference>
<evidence type="ECO:0000313" key="3">
    <source>
        <dbReference type="Proteomes" id="UP000282060"/>
    </source>
</evidence>
<protein>
    <submittedName>
        <fullName evidence="2">GNAT family N-acetyltransferase</fullName>
    </submittedName>
</protein>
<dbReference type="Gene3D" id="3.40.630.30">
    <property type="match status" value="1"/>
</dbReference>
<evidence type="ECO:0000313" key="2">
    <source>
        <dbReference type="EMBL" id="RTR27938.1"/>
    </source>
</evidence>
<dbReference type="Proteomes" id="UP000282060">
    <property type="component" value="Unassembled WGS sequence"/>
</dbReference>
<dbReference type="PROSITE" id="PS51186">
    <property type="entry name" value="GNAT"/>
    <property type="match status" value="1"/>
</dbReference>
<gene>
    <name evidence="2" type="ORF">EKG39_19450</name>
</gene>
<dbReference type="EMBL" id="RXNV01000014">
    <property type="protein sequence ID" value="RTR27938.1"/>
    <property type="molecule type" value="Genomic_DNA"/>
</dbReference>
<feature type="domain" description="N-acetyltransferase" evidence="1">
    <location>
        <begin position="4"/>
        <end position="153"/>
    </location>
</feature>
<organism evidence="2 3">
    <name type="scientific">Shewanella atlantica</name>
    <dbReference type="NCBI Taxonomy" id="271099"/>
    <lineage>
        <taxon>Bacteria</taxon>
        <taxon>Pseudomonadati</taxon>
        <taxon>Pseudomonadota</taxon>
        <taxon>Gammaproteobacteria</taxon>
        <taxon>Alteromonadales</taxon>
        <taxon>Shewanellaceae</taxon>
        <taxon>Shewanella</taxon>
    </lineage>
</organism>
<dbReference type="GO" id="GO:0016747">
    <property type="term" value="F:acyltransferase activity, transferring groups other than amino-acyl groups"/>
    <property type="evidence" value="ECO:0007669"/>
    <property type="project" value="InterPro"/>
</dbReference>
<dbReference type="RefSeq" id="WP_126507672.1">
    <property type="nucleotide sequence ID" value="NZ_RXNV01000014.1"/>
</dbReference>
<keyword evidence="3" id="KW-1185">Reference proteome</keyword>
<dbReference type="InterPro" id="IPR016181">
    <property type="entry name" value="Acyl_CoA_acyltransferase"/>
</dbReference>
<reference evidence="2 3" key="1">
    <citation type="submission" date="2018-12" db="EMBL/GenBank/DDBJ databases">
        <authorList>
            <person name="Yu L."/>
        </authorList>
    </citation>
    <scope>NUCLEOTIDE SEQUENCE [LARGE SCALE GENOMIC DNA]</scope>
    <source>
        <strain evidence="2 3">HAW-EB5</strain>
    </source>
</reference>
<evidence type="ECO:0000259" key="1">
    <source>
        <dbReference type="PROSITE" id="PS51186"/>
    </source>
</evidence>
<dbReference type="InterPro" id="IPR000182">
    <property type="entry name" value="GNAT_dom"/>
</dbReference>